<evidence type="ECO:0000259" key="2">
    <source>
        <dbReference type="PROSITE" id="PS50989"/>
    </source>
</evidence>
<dbReference type="AlphaFoldDB" id="A0A2X1R5S3"/>
<dbReference type="PROSITE" id="PS50989">
    <property type="entry name" value="COA_CT_CTER"/>
    <property type="match status" value="1"/>
</dbReference>
<dbReference type="InterPro" id="IPR011763">
    <property type="entry name" value="COA_CT_C"/>
</dbReference>
<dbReference type="GO" id="GO:0004485">
    <property type="term" value="F:methylcrotonoyl-CoA carboxylase activity"/>
    <property type="evidence" value="ECO:0007669"/>
    <property type="project" value="TreeGrafter"/>
</dbReference>
<organism evidence="3 4">
    <name type="scientific">Legionella feeleii</name>
    <dbReference type="NCBI Taxonomy" id="453"/>
    <lineage>
        <taxon>Bacteria</taxon>
        <taxon>Pseudomonadati</taxon>
        <taxon>Pseudomonadota</taxon>
        <taxon>Gammaproteobacteria</taxon>
        <taxon>Legionellales</taxon>
        <taxon>Legionellaceae</taxon>
        <taxon>Legionella</taxon>
    </lineage>
</organism>
<dbReference type="GO" id="GO:0004658">
    <property type="term" value="F:propionyl-CoA carboxylase activity"/>
    <property type="evidence" value="ECO:0007669"/>
    <property type="project" value="UniProtKB-EC"/>
</dbReference>
<evidence type="ECO:0000256" key="1">
    <source>
        <dbReference type="SAM" id="Phobius"/>
    </source>
</evidence>
<keyword evidence="1" id="KW-1133">Transmembrane helix</keyword>
<proteinExistence type="predicted"/>
<dbReference type="GO" id="GO:0006552">
    <property type="term" value="P:L-leucine catabolic process"/>
    <property type="evidence" value="ECO:0007669"/>
    <property type="project" value="TreeGrafter"/>
</dbReference>
<dbReference type="EMBL" id="UASS01000037">
    <property type="protein sequence ID" value="SPX62120.1"/>
    <property type="molecule type" value="Genomic_DNA"/>
</dbReference>
<dbReference type="InterPro" id="IPR045190">
    <property type="entry name" value="MCCB/AccD1-like"/>
</dbReference>
<dbReference type="EC" id="6.4.1.3" evidence="3"/>
<reference evidence="3 4" key="1">
    <citation type="submission" date="2018-06" db="EMBL/GenBank/DDBJ databases">
        <authorList>
            <consortium name="Pathogen Informatics"/>
            <person name="Doyle S."/>
        </authorList>
    </citation>
    <scope>NUCLEOTIDE SEQUENCE [LARGE SCALE GENOMIC DNA]</scope>
    <source>
        <strain evidence="3 4">NCTC12022</strain>
    </source>
</reference>
<keyword evidence="3" id="KW-0808">Transferase</keyword>
<feature type="transmembrane region" description="Helical" evidence="1">
    <location>
        <begin position="126"/>
        <end position="147"/>
    </location>
</feature>
<evidence type="ECO:0000313" key="4">
    <source>
        <dbReference type="Proteomes" id="UP000251942"/>
    </source>
</evidence>
<dbReference type="InterPro" id="IPR029045">
    <property type="entry name" value="ClpP/crotonase-like_dom_sf"/>
</dbReference>
<gene>
    <name evidence="3" type="ORF">NCTC12022_02877</name>
</gene>
<dbReference type="InterPro" id="IPR034733">
    <property type="entry name" value="AcCoA_carboxyl_beta"/>
</dbReference>
<dbReference type="GO" id="GO:0047154">
    <property type="term" value="F:methylmalonyl-CoA carboxytransferase activity"/>
    <property type="evidence" value="ECO:0007669"/>
    <property type="project" value="UniProtKB-EC"/>
</dbReference>
<feature type="domain" description="CoA carboxyltransferase C-terminal" evidence="2">
    <location>
        <begin position="42"/>
        <end position="153"/>
    </location>
</feature>
<dbReference type="PANTHER" id="PTHR22855:SF13">
    <property type="entry name" value="METHYLCROTONOYL-COA CARBOXYLASE BETA CHAIN, MITOCHONDRIAL"/>
    <property type="match status" value="1"/>
</dbReference>
<keyword evidence="1" id="KW-0812">Transmembrane</keyword>
<dbReference type="PANTHER" id="PTHR22855">
    <property type="entry name" value="ACETYL, PROPIONYL, PYRUVATE, AND GLUTACONYL CARBOXYLASE-RELATED"/>
    <property type="match status" value="1"/>
</dbReference>
<feature type="transmembrane region" description="Helical" evidence="1">
    <location>
        <begin position="85"/>
        <end position="106"/>
    </location>
</feature>
<dbReference type="Gene3D" id="3.90.226.10">
    <property type="entry name" value="2-enoyl-CoA Hydratase, Chain A, domain 1"/>
    <property type="match status" value="1"/>
</dbReference>
<sequence>MHCRQSGVADHYAENDAHALHLARVAVSHLNRKKPDGLCRIASREPLYDPKELNGVVPADPRKPFDIREVIARIVDGSELDEFKALYGTTLVCGFAHLFGYPIGIIANNGVLFAESALKGAHLSSYALNVVSLYYFCKISLVLWWVVNTKQRV</sequence>
<protein>
    <submittedName>
        <fullName evidence="3">Acetyl/propionyl-CoA carboxylase, beta subunit</fullName>
        <ecNumber evidence="3">2.1.3.1</ecNumber>
        <ecNumber evidence="3">6.4.1.3</ecNumber>
    </submittedName>
</protein>
<evidence type="ECO:0000313" key="3">
    <source>
        <dbReference type="EMBL" id="SPX62120.1"/>
    </source>
</evidence>
<accession>A0A2X1R5S3</accession>
<keyword evidence="3" id="KW-0436">Ligase</keyword>
<dbReference type="EC" id="2.1.3.1" evidence="3"/>
<dbReference type="Pfam" id="PF01039">
    <property type="entry name" value="Carboxyl_trans"/>
    <property type="match status" value="1"/>
</dbReference>
<keyword evidence="1" id="KW-0472">Membrane</keyword>
<name>A0A2X1R5S3_9GAMM</name>
<dbReference type="SUPFAM" id="SSF52096">
    <property type="entry name" value="ClpP/crotonase"/>
    <property type="match status" value="1"/>
</dbReference>
<dbReference type="GO" id="GO:1905202">
    <property type="term" value="C:methylcrotonoyl-CoA carboxylase complex"/>
    <property type="evidence" value="ECO:0007669"/>
    <property type="project" value="TreeGrafter"/>
</dbReference>
<dbReference type="Proteomes" id="UP000251942">
    <property type="component" value="Unassembled WGS sequence"/>
</dbReference>